<keyword evidence="1" id="KW-0472">Membrane</keyword>
<protein>
    <submittedName>
        <fullName evidence="2">Coiled-coil protein</fullName>
    </submittedName>
</protein>
<feature type="transmembrane region" description="Helical" evidence="1">
    <location>
        <begin position="126"/>
        <end position="146"/>
    </location>
</feature>
<evidence type="ECO:0000313" key="3">
    <source>
        <dbReference type="Proteomes" id="UP000054621"/>
    </source>
</evidence>
<dbReference type="eggNOG" id="ENOG5030CJH">
    <property type="taxonomic scope" value="Bacteria"/>
</dbReference>
<dbReference type="RefSeq" id="WP_027270962.1">
    <property type="nucleotide sequence ID" value="NZ_CAAAJE010000011.1"/>
</dbReference>
<reference evidence="2 3" key="1">
    <citation type="submission" date="2015-11" db="EMBL/GenBank/DDBJ databases">
        <title>Genomic analysis of 38 Legionella species identifies large and diverse effector repertoires.</title>
        <authorList>
            <person name="Burstein D."/>
            <person name="Amaro F."/>
            <person name="Zusman T."/>
            <person name="Lifshitz Z."/>
            <person name="Cohen O."/>
            <person name="Gilbert J.A."/>
            <person name="Pupko T."/>
            <person name="Shuman H.A."/>
            <person name="Segal G."/>
        </authorList>
    </citation>
    <scope>NUCLEOTIDE SEQUENCE [LARGE SCALE GENOMIC DNA]</scope>
    <source>
        <strain evidence="2 3">Mt.St.Helens-4</strain>
    </source>
</reference>
<dbReference type="OrthoDB" id="5653038at2"/>
<sequence>MTISLSTTSQELIFKLSQIDKNFTQIFKQKTAIDRASLLKWLEQSHSVTGSDEVFFLIASLQTSLLKDLKESLNNSLTKKEKPKKNSTLSKAKLGLLALAGTIYFGCEGFDGVTAIMGMFSFVPTLVFFVAGTLFSILSVIVFYSFDLVEISKNLGVKSSDAPKLLDVLLDEFKQIKLIRARLSKSASKTWQELEQDLAIAKMLLKRHEDLNEARSQLKLALENPYLKAGKMITAGLAGIIFFSGGFFAGQAVALTIAGAFLPVVAATAWPIIAVGVVVGLAAFSIYWFVERPGIENLIRRWKGLDKEKMDQLCKSSVVDRETEKLQNVIQGIEEKIELHRINKTAQSQVQTLVEEVSRLKQQLVQKNTHKIQFHVAQAGNDELIMDKQRMSVKKLNHIQERNLSLHAQYSLFKSKEIKPATENVTPEKIQAHKTL</sequence>
<comment type="caution">
    <text evidence="2">The sequence shown here is derived from an EMBL/GenBank/DDBJ whole genome shotgun (WGS) entry which is preliminary data.</text>
</comment>
<keyword evidence="1" id="KW-0812">Transmembrane</keyword>
<feature type="transmembrane region" description="Helical" evidence="1">
    <location>
        <begin position="268"/>
        <end position="290"/>
    </location>
</feature>
<gene>
    <name evidence="2" type="ORF">Lsai_1165</name>
</gene>
<name>A0A0W0YPI7_9GAMM</name>
<feature type="transmembrane region" description="Helical" evidence="1">
    <location>
        <begin position="237"/>
        <end position="262"/>
    </location>
</feature>
<feature type="transmembrane region" description="Helical" evidence="1">
    <location>
        <begin position="94"/>
        <end position="120"/>
    </location>
</feature>
<evidence type="ECO:0000313" key="2">
    <source>
        <dbReference type="EMBL" id="KTD58558.1"/>
    </source>
</evidence>
<organism evidence="2 3">
    <name type="scientific">Legionella sainthelensi</name>
    <dbReference type="NCBI Taxonomy" id="28087"/>
    <lineage>
        <taxon>Bacteria</taxon>
        <taxon>Pseudomonadati</taxon>
        <taxon>Pseudomonadota</taxon>
        <taxon>Gammaproteobacteria</taxon>
        <taxon>Legionellales</taxon>
        <taxon>Legionellaceae</taxon>
        <taxon>Legionella</taxon>
    </lineage>
</organism>
<proteinExistence type="predicted"/>
<accession>A0A0W0YPI7</accession>
<dbReference type="Proteomes" id="UP000054621">
    <property type="component" value="Unassembled WGS sequence"/>
</dbReference>
<dbReference type="PATRIC" id="fig|28087.4.peg.1232"/>
<evidence type="ECO:0000256" key="1">
    <source>
        <dbReference type="SAM" id="Phobius"/>
    </source>
</evidence>
<dbReference type="EMBL" id="LNYV01000013">
    <property type="protein sequence ID" value="KTD58558.1"/>
    <property type="molecule type" value="Genomic_DNA"/>
</dbReference>
<keyword evidence="1" id="KW-1133">Transmembrane helix</keyword>
<dbReference type="AlphaFoldDB" id="A0A0W0YPI7"/>
<dbReference type="STRING" id="28087.Lsai_1165"/>